<reference evidence="1" key="1">
    <citation type="submission" date="2021-06" db="EMBL/GenBank/DDBJ databases">
        <authorList>
            <person name="Kallberg Y."/>
            <person name="Tangrot J."/>
            <person name="Rosling A."/>
        </authorList>
    </citation>
    <scope>NUCLEOTIDE SEQUENCE</scope>
    <source>
        <strain evidence="1">AU212A</strain>
    </source>
</reference>
<name>A0ACA9MF11_9GLOM</name>
<evidence type="ECO:0000313" key="2">
    <source>
        <dbReference type="Proteomes" id="UP000789860"/>
    </source>
</evidence>
<comment type="caution">
    <text evidence="1">The sequence shown here is derived from an EMBL/GenBank/DDBJ whole genome shotgun (WGS) entry which is preliminary data.</text>
</comment>
<dbReference type="Proteomes" id="UP000789860">
    <property type="component" value="Unassembled WGS sequence"/>
</dbReference>
<organism evidence="1 2">
    <name type="scientific">Scutellospora calospora</name>
    <dbReference type="NCBI Taxonomy" id="85575"/>
    <lineage>
        <taxon>Eukaryota</taxon>
        <taxon>Fungi</taxon>
        <taxon>Fungi incertae sedis</taxon>
        <taxon>Mucoromycota</taxon>
        <taxon>Glomeromycotina</taxon>
        <taxon>Glomeromycetes</taxon>
        <taxon>Diversisporales</taxon>
        <taxon>Gigasporaceae</taxon>
        <taxon>Scutellospora</taxon>
    </lineage>
</organism>
<sequence length="83" mass="9797">GIRYKENIPDDVQIEDNIPSDDEDNVQTEYYDDEFNKNLIQNLSQNENNDRDSMFFIMNSPSTNSMLQYMASIKHQKVKALKF</sequence>
<accession>A0ACA9MF11</accession>
<proteinExistence type="predicted"/>
<gene>
    <name evidence="1" type="ORF">SCALOS_LOCUS6344</name>
</gene>
<feature type="non-terminal residue" evidence="1">
    <location>
        <position position="1"/>
    </location>
</feature>
<protein>
    <submittedName>
        <fullName evidence="1">956_t:CDS:1</fullName>
    </submittedName>
</protein>
<evidence type="ECO:0000313" key="1">
    <source>
        <dbReference type="EMBL" id="CAG8584754.1"/>
    </source>
</evidence>
<keyword evidence="2" id="KW-1185">Reference proteome</keyword>
<dbReference type="EMBL" id="CAJVPM010011916">
    <property type="protein sequence ID" value="CAG8584754.1"/>
    <property type="molecule type" value="Genomic_DNA"/>
</dbReference>